<dbReference type="InterPro" id="IPR008271">
    <property type="entry name" value="Ser/Thr_kinase_AS"/>
</dbReference>
<evidence type="ECO:0000256" key="1">
    <source>
        <dbReference type="ARBA" id="ARBA00022679"/>
    </source>
</evidence>
<reference evidence="7" key="2">
    <citation type="submission" date="2025-09" db="UniProtKB">
        <authorList>
            <consortium name="Ensembl"/>
        </authorList>
    </citation>
    <scope>IDENTIFICATION</scope>
</reference>
<dbReference type="OMA" id="YSNWELW"/>
<accession>A0A8C5BBA2</accession>
<dbReference type="GO" id="GO:0007249">
    <property type="term" value="P:canonical NF-kappaB signal transduction"/>
    <property type="evidence" value="ECO:0007669"/>
    <property type="project" value="TreeGrafter"/>
</dbReference>
<keyword evidence="2" id="KW-0547">Nucleotide-binding</keyword>
<reference evidence="7" key="1">
    <citation type="submission" date="2025-08" db="UniProtKB">
        <authorList>
            <consortium name="Ensembl"/>
        </authorList>
    </citation>
    <scope>IDENTIFICATION</scope>
</reference>
<feature type="region of interest" description="Disordered" evidence="5">
    <location>
        <begin position="205"/>
        <end position="234"/>
    </location>
</feature>
<proteinExistence type="predicted"/>
<dbReference type="AlphaFoldDB" id="A0A8C5BBA2"/>
<dbReference type="SUPFAM" id="SSF56112">
    <property type="entry name" value="Protein kinase-like (PK-like)"/>
    <property type="match status" value="1"/>
</dbReference>
<dbReference type="PANTHER" id="PTHR48016">
    <property type="entry name" value="MAP KINASE KINASE KINASE SSK2-RELATED-RELATED"/>
    <property type="match status" value="1"/>
</dbReference>
<evidence type="ECO:0000256" key="4">
    <source>
        <dbReference type="ARBA" id="ARBA00022840"/>
    </source>
</evidence>
<dbReference type="InterPro" id="IPR011009">
    <property type="entry name" value="Kinase-like_dom_sf"/>
</dbReference>
<dbReference type="Proteomes" id="UP000694546">
    <property type="component" value="Chromosome 2"/>
</dbReference>
<dbReference type="OrthoDB" id="5836549at2759"/>
<dbReference type="Ensembl" id="ENSGMOT00000044456.1">
    <property type="protein sequence ID" value="ENSGMOP00000044855.1"/>
    <property type="gene ID" value="ENSGMOG00000030003.1"/>
</dbReference>
<name>A0A8C5BBA2_GADMO</name>
<dbReference type="GeneTree" id="ENSGT00940000156497"/>
<feature type="region of interest" description="Disordered" evidence="5">
    <location>
        <begin position="133"/>
        <end position="189"/>
    </location>
</feature>
<feature type="region of interest" description="Disordered" evidence="5">
    <location>
        <begin position="626"/>
        <end position="691"/>
    </location>
</feature>
<dbReference type="InterPro" id="IPR050538">
    <property type="entry name" value="MAP_kinase_kinase_kinase"/>
</dbReference>
<dbReference type="PANTHER" id="PTHR48016:SF9">
    <property type="entry name" value="MITOGEN-ACTIVATED PROTEIN KINASE KINASE KINASE 14"/>
    <property type="match status" value="1"/>
</dbReference>
<feature type="domain" description="Protein kinase" evidence="6">
    <location>
        <begin position="349"/>
        <end position="602"/>
    </location>
</feature>
<dbReference type="Pfam" id="PF00069">
    <property type="entry name" value="Pkinase"/>
    <property type="match status" value="1"/>
</dbReference>
<evidence type="ECO:0000256" key="2">
    <source>
        <dbReference type="ARBA" id="ARBA00022741"/>
    </source>
</evidence>
<evidence type="ECO:0000313" key="8">
    <source>
        <dbReference type="Proteomes" id="UP000694546"/>
    </source>
</evidence>
<gene>
    <name evidence="7" type="primary">map3k14a</name>
</gene>
<feature type="compositionally biased region" description="Low complexity" evidence="5">
    <location>
        <begin position="628"/>
        <end position="639"/>
    </location>
</feature>
<dbReference type="InterPro" id="IPR000719">
    <property type="entry name" value="Prot_kinase_dom"/>
</dbReference>
<keyword evidence="1" id="KW-0808">Transferase</keyword>
<dbReference type="GO" id="GO:0005524">
    <property type="term" value="F:ATP binding"/>
    <property type="evidence" value="ECO:0007669"/>
    <property type="project" value="UniProtKB-KW"/>
</dbReference>
<feature type="compositionally biased region" description="Basic residues" evidence="5">
    <location>
        <begin position="145"/>
        <end position="158"/>
    </location>
</feature>
<dbReference type="Gene3D" id="3.30.200.20">
    <property type="entry name" value="Phosphorylase Kinase, domain 1"/>
    <property type="match status" value="1"/>
</dbReference>
<dbReference type="Gene3D" id="1.10.510.10">
    <property type="entry name" value="Transferase(Phosphotransferase) domain 1"/>
    <property type="match status" value="1"/>
</dbReference>
<protein>
    <submittedName>
        <fullName evidence="7">Mitogen-activated protein kinase kinase kinase 14a</fullName>
    </submittedName>
</protein>
<evidence type="ECO:0000256" key="5">
    <source>
        <dbReference type="SAM" id="MobiDB-lite"/>
    </source>
</evidence>
<keyword evidence="4" id="KW-0067">ATP-binding</keyword>
<feature type="compositionally biased region" description="Acidic residues" evidence="5">
    <location>
        <begin position="640"/>
        <end position="659"/>
    </location>
</feature>
<dbReference type="PROSITE" id="PS00108">
    <property type="entry name" value="PROTEIN_KINASE_ST"/>
    <property type="match status" value="1"/>
</dbReference>
<keyword evidence="3" id="KW-0418">Kinase</keyword>
<keyword evidence="8" id="KW-1185">Reference proteome</keyword>
<dbReference type="GO" id="GO:0004672">
    <property type="term" value="F:protein kinase activity"/>
    <property type="evidence" value="ECO:0007669"/>
    <property type="project" value="InterPro"/>
</dbReference>
<evidence type="ECO:0000256" key="3">
    <source>
        <dbReference type="ARBA" id="ARBA00022777"/>
    </source>
</evidence>
<evidence type="ECO:0000259" key="6">
    <source>
        <dbReference type="PROSITE" id="PS50011"/>
    </source>
</evidence>
<sequence>MDVADDEMAVRQRIFNSTAPFSGSPRAELKAGYVGCSVPDQGAQEEERKEDKEGYMAIHPYLRQVLTQGTAEQVGEGPLKNSTFVAQAECESPGSQQFISSCSDRCFVATPNCFTSNVSTEQNHVACPTTASVQEHTVSLLLPPSRKKTRKRQKRKERKKEGKKKERHRQRIPSGVPEQESGTSPVQFPAEPFGIQSLIGLSIHNRSSSSSRSSCTASDRTEVQDTQGPPVYSHPQIYRRASLEWSSQACDPLSNLPSYGQESDSDSSLSSAWDCPLAMAGLRGSVSQGDPCFAGPFFKDVEKEVRVEEDEAEEEWSSLPASPVVNEGIVFYNENIKPVDSEYREGQEYRLTRFIKEGSYGEVFKAQDINTGYRFAAKKIPLRSFSSEEVGTWSALTSPRVVELFGVVREGSYVILLMEQKCGSLGQLIAERGRLPQDLGLHYHWQVLGALEYLLKKRVAHLDIKADNVLLSEDGKDTFLCDFGHAERLDSQGFSLSGFKDNMKGTETHMAPEIVKVEPRGAKADVWSSACMLLHMLNGCQPWTRYYNCRLYLKIANEPPPIREIPPDCSDLTAEVVKAGLQKDPVKRASAGVLKERTSKALKELGGLRSSIRGPYTEPLQIIPRPVSCSSLDPFPSSDDPTEGGEEEAEEEGEVEECTGDLISPGSKKKLDNVGDSDDDNPDGEARTVAGRASQQRLLLSGLQCHLRDSPNHKTASHVMPTPIPDHELHKLERDFYLSSLSQLHPAEMQEQLLSCLSSDCHSSWESWDKRDSGRWSITPGDELSSGVFSYNSQADGQVFSMDWLGNIQIPPPCCFEGVDVSIQDFNRRSIRIRETRRVKVGHIATGISDQISERVYTLETEDAGPVGHDDEVLQCGLHLRCVSAPDFSPAWKWRIRDGLLETR</sequence>
<evidence type="ECO:0000313" key="7">
    <source>
        <dbReference type="Ensembl" id="ENSGMOP00000044855.1"/>
    </source>
</evidence>
<dbReference type="PROSITE" id="PS50011">
    <property type="entry name" value="PROTEIN_KINASE_DOM"/>
    <property type="match status" value="1"/>
</dbReference>
<organism evidence="7 8">
    <name type="scientific">Gadus morhua</name>
    <name type="common">Atlantic cod</name>
    <dbReference type="NCBI Taxonomy" id="8049"/>
    <lineage>
        <taxon>Eukaryota</taxon>
        <taxon>Metazoa</taxon>
        <taxon>Chordata</taxon>
        <taxon>Craniata</taxon>
        <taxon>Vertebrata</taxon>
        <taxon>Euteleostomi</taxon>
        <taxon>Actinopterygii</taxon>
        <taxon>Neopterygii</taxon>
        <taxon>Teleostei</taxon>
        <taxon>Neoteleostei</taxon>
        <taxon>Acanthomorphata</taxon>
        <taxon>Zeiogadaria</taxon>
        <taxon>Gadariae</taxon>
        <taxon>Gadiformes</taxon>
        <taxon>Gadoidei</taxon>
        <taxon>Gadidae</taxon>
        <taxon>Gadus</taxon>
    </lineage>
</organism>
<dbReference type="SMART" id="SM00220">
    <property type="entry name" value="S_TKc"/>
    <property type="match status" value="1"/>
</dbReference>